<proteinExistence type="predicted"/>
<organism evidence="1 2">
    <name type="scientific">Sphingobacterium kyonggiense</name>
    <dbReference type="NCBI Taxonomy" id="714075"/>
    <lineage>
        <taxon>Bacteria</taxon>
        <taxon>Pseudomonadati</taxon>
        <taxon>Bacteroidota</taxon>
        <taxon>Sphingobacteriia</taxon>
        <taxon>Sphingobacteriales</taxon>
        <taxon>Sphingobacteriaceae</taxon>
        <taxon>Sphingobacterium</taxon>
    </lineage>
</organism>
<evidence type="ECO:0000313" key="1">
    <source>
        <dbReference type="EMBL" id="GAA4137925.1"/>
    </source>
</evidence>
<comment type="caution">
    <text evidence="1">The sequence shown here is derived from an EMBL/GenBank/DDBJ whole genome shotgun (WGS) entry which is preliminary data.</text>
</comment>
<sequence length="179" mass="20988">MKEIIRKKIQFDDTSVSGYDAYKNAGYIINDSSYFLAIHLNNNIEYFQGKITDRSDLTLNIIKDYSIKESFLITAIKNLLKQKRYLNLMYEFSHELIDSEEFNKELEVNESKYLINADFKIKDLEHLSALLKIIDEIDEEFNEEDLTEIFSIENSFVIKNFGNSKHTTCIEGSAKRIEK</sequence>
<name>A0ABP7YLE1_9SPHI</name>
<dbReference type="RefSeq" id="WP_344673955.1">
    <property type="nucleotide sequence ID" value="NZ_BAAAZI010000006.1"/>
</dbReference>
<gene>
    <name evidence="1" type="ORF">GCM10022216_14490</name>
</gene>
<protein>
    <submittedName>
        <fullName evidence="1">Uncharacterized protein</fullName>
    </submittedName>
</protein>
<keyword evidence="2" id="KW-1185">Reference proteome</keyword>
<reference evidence="2" key="1">
    <citation type="journal article" date="2019" name="Int. J. Syst. Evol. Microbiol.">
        <title>The Global Catalogue of Microorganisms (GCM) 10K type strain sequencing project: providing services to taxonomists for standard genome sequencing and annotation.</title>
        <authorList>
            <consortium name="The Broad Institute Genomics Platform"/>
            <consortium name="The Broad Institute Genome Sequencing Center for Infectious Disease"/>
            <person name="Wu L."/>
            <person name="Ma J."/>
        </authorList>
    </citation>
    <scope>NUCLEOTIDE SEQUENCE [LARGE SCALE GENOMIC DNA]</scope>
    <source>
        <strain evidence="2">JCM 16704</strain>
    </source>
</reference>
<dbReference type="Proteomes" id="UP001500101">
    <property type="component" value="Unassembled WGS sequence"/>
</dbReference>
<accession>A0ABP7YLE1</accession>
<dbReference type="EMBL" id="BAAAZI010000006">
    <property type="protein sequence ID" value="GAA4137925.1"/>
    <property type="molecule type" value="Genomic_DNA"/>
</dbReference>
<evidence type="ECO:0000313" key="2">
    <source>
        <dbReference type="Proteomes" id="UP001500101"/>
    </source>
</evidence>